<dbReference type="SUPFAM" id="SSF55874">
    <property type="entry name" value="ATPase domain of HSP90 chaperone/DNA topoisomerase II/histidine kinase"/>
    <property type="match status" value="1"/>
</dbReference>
<dbReference type="Proteomes" id="UP000753802">
    <property type="component" value="Unassembled WGS sequence"/>
</dbReference>
<dbReference type="SMART" id="SM00388">
    <property type="entry name" value="HisKA"/>
    <property type="match status" value="1"/>
</dbReference>
<dbReference type="InterPro" id="IPR036097">
    <property type="entry name" value="HisK_dim/P_sf"/>
</dbReference>
<dbReference type="InterPro" id="IPR003594">
    <property type="entry name" value="HATPase_dom"/>
</dbReference>
<dbReference type="Pfam" id="PF00512">
    <property type="entry name" value="HisKA"/>
    <property type="match status" value="1"/>
</dbReference>
<evidence type="ECO:0000256" key="6">
    <source>
        <dbReference type="ARBA" id="ARBA00023012"/>
    </source>
</evidence>
<dbReference type="CDD" id="cd00075">
    <property type="entry name" value="HATPase"/>
    <property type="match status" value="1"/>
</dbReference>
<dbReference type="EC" id="2.7.13.3" evidence="2"/>
<dbReference type="PRINTS" id="PR00344">
    <property type="entry name" value="BCTRLSENSOR"/>
</dbReference>
<keyword evidence="3" id="KW-0597">Phosphoprotein</keyword>
<keyword evidence="5 9" id="KW-0418">Kinase</keyword>
<dbReference type="CDD" id="cd00082">
    <property type="entry name" value="HisKA"/>
    <property type="match status" value="1"/>
</dbReference>
<dbReference type="InterPro" id="IPR004358">
    <property type="entry name" value="Sig_transdc_His_kin-like_C"/>
</dbReference>
<keyword evidence="7" id="KW-0812">Transmembrane</keyword>
<dbReference type="SMART" id="SM00387">
    <property type="entry name" value="HATPase_c"/>
    <property type="match status" value="1"/>
</dbReference>
<evidence type="ECO:0000256" key="3">
    <source>
        <dbReference type="ARBA" id="ARBA00022553"/>
    </source>
</evidence>
<name>A0ABX0A3E5_9BACT</name>
<keyword evidence="4" id="KW-0808">Transferase</keyword>
<dbReference type="EMBL" id="JAACJS010000015">
    <property type="protein sequence ID" value="NCI51740.1"/>
    <property type="molecule type" value="Genomic_DNA"/>
</dbReference>
<feature type="transmembrane region" description="Helical" evidence="7">
    <location>
        <begin position="76"/>
        <end position="95"/>
    </location>
</feature>
<dbReference type="InterPro" id="IPR036890">
    <property type="entry name" value="HATPase_C_sf"/>
</dbReference>
<dbReference type="Gene3D" id="3.30.565.10">
    <property type="entry name" value="Histidine kinase-like ATPase, C-terminal domain"/>
    <property type="match status" value="1"/>
</dbReference>
<evidence type="ECO:0000259" key="8">
    <source>
        <dbReference type="PROSITE" id="PS50109"/>
    </source>
</evidence>
<dbReference type="PANTHER" id="PTHR45453">
    <property type="entry name" value="PHOSPHATE REGULON SENSOR PROTEIN PHOR"/>
    <property type="match status" value="1"/>
</dbReference>
<dbReference type="Gene3D" id="1.10.287.130">
    <property type="match status" value="1"/>
</dbReference>
<keyword evidence="6" id="KW-0902">Two-component regulatory system</keyword>
<evidence type="ECO:0000256" key="1">
    <source>
        <dbReference type="ARBA" id="ARBA00000085"/>
    </source>
</evidence>
<evidence type="ECO:0000313" key="9">
    <source>
        <dbReference type="EMBL" id="NCI51740.1"/>
    </source>
</evidence>
<dbReference type="RefSeq" id="WP_161820011.1">
    <property type="nucleotide sequence ID" value="NZ_JAACJS010000015.1"/>
</dbReference>
<evidence type="ECO:0000313" key="10">
    <source>
        <dbReference type="Proteomes" id="UP000753802"/>
    </source>
</evidence>
<evidence type="ECO:0000256" key="4">
    <source>
        <dbReference type="ARBA" id="ARBA00022679"/>
    </source>
</evidence>
<feature type="domain" description="Histidine kinase" evidence="8">
    <location>
        <begin position="114"/>
        <end position="327"/>
    </location>
</feature>
<comment type="caution">
    <text evidence="9">The sequence shown here is derived from an EMBL/GenBank/DDBJ whole genome shotgun (WGS) entry which is preliminary data.</text>
</comment>
<comment type="catalytic activity">
    <reaction evidence="1">
        <text>ATP + protein L-histidine = ADP + protein N-phospho-L-histidine.</text>
        <dbReference type="EC" id="2.7.13.3"/>
    </reaction>
</comment>
<dbReference type="InterPro" id="IPR005467">
    <property type="entry name" value="His_kinase_dom"/>
</dbReference>
<dbReference type="PANTHER" id="PTHR45453:SF1">
    <property type="entry name" value="PHOSPHATE REGULON SENSOR PROTEIN PHOR"/>
    <property type="match status" value="1"/>
</dbReference>
<dbReference type="InterPro" id="IPR003661">
    <property type="entry name" value="HisK_dim/P_dom"/>
</dbReference>
<sequence length="327" mass="37190">MIPVTRRPPRLFVVSFVYWVLLTYMVAALLWWFIALDKQNRDITNIRLNELRKDEPSYFEKSVAIMEAKKRKTAQYLGEGVTFLALIMFGAVYVYRATRRQFRVSQQQQNFMMAITHELKTPIAVAQLNLETLQKRKLDEDKQQKLISNTLQEANRLNVLCNNILFASQLDAGAYSPTNEEVNFSDLVEGCVDDCRNRFPHRVIIEHIGESIYLTGETLLLQMLVNNLLDNALKYSPKEAPVTITLSEASQRVKLVVSDEGFGVPDSEKKNIFEKFYRSGNENTRKAKGTGLGLYLCKKIVENHNGYISVTDNSPSGSSFAASFPVA</sequence>
<dbReference type="SUPFAM" id="SSF47384">
    <property type="entry name" value="Homodimeric domain of signal transducing histidine kinase"/>
    <property type="match status" value="1"/>
</dbReference>
<reference evidence="9 10" key="1">
    <citation type="submission" date="2020-01" db="EMBL/GenBank/DDBJ databases">
        <title>Genome analysis.</title>
        <authorList>
            <person name="Wu S."/>
            <person name="Wang G."/>
        </authorList>
    </citation>
    <scope>NUCLEOTIDE SEQUENCE [LARGE SCALE GENOMIC DNA]</scope>
    <source>
        <strain evidence="9 10">SYL130</strain>
    </source>
</reference>
<accession>A0ABX0A3E5</accession>
<dbReference type="PROSITE" id="PS50109">
    <property type="entry name" value="HIS_KIN"/>
    <property type="match status" value="1"/>
</dbReference>
<keyword evidence="7" id="KW-0472">Membrane</keyword>
<evidence type="ECO:0000256" key="5">
    <source>
        <dbReference type="ARBA" id="ARBA00022777"/>
    </source>
</evidence>
<keyword evidence="10" id="KW-1185">Reference proteome</keyword>
<proteinExistence type="predicted"/>
<dbReference type="InterPro" id="IPR050351">
    <property type="entry name" value="BphY/WalK/GraS-like"/>
</dbReference>
<organism evidence="9 10">
    <name type="scientific">Sediminibacterium roseum</name>
    <dbReference type="NCBI Taxonomy" id="1978412"/>
    <lineage>
        <taxon>Bacteria</taxon>
        <taxon>Pseudomonadati</taxon>
        <taxon>Bacteroidota</taxon>
        <taxon>Chitinophagia</taxon>
        <taxon>Chitinophagales</taxon>
        <taxon>Chitinophagaceae</taxon>
        <taxon>Sediminibacterium</taxon>
    </lineage>
</organism>
<dbReference type="GO" id="GO:0016301">
    <property type="term" value="F:kinase activity"/>
    <property type="evidence" value="ECO:0007669"/>
    <property type="project" value="UniProtKB-KW"/>
</dbReference>
<evidence type="ECO:0000256" key="7">
    <source>
        <dbReference type="SAM" id="Phobius"/>
    </source>
</evidence>
<gene>
    <name evidence="9" type="ORF">GWC95_17580</name>
</gene>
<feature type="transmembrane region" description="Helical" evidence="7">
    <location>
        <begin position="12"/>
        <end position="34"/>
    </location>
</feature>
<protein>
    <recommendedName>
        <fullName evidence="2">histidine kinase</fullName>
        <ecNumber evidence="2">2.7.13.3</ecNumber>
    </recommendedName>
</protein>
<evidence type="ECO:0000256" key="2">
    <source>
        <dbReference type="ARBA" id="ARBA00012438"/>
    </source>
</evidence>
<dbReference type="Pfam" id="PF02518">
    <property type="entry name" value="HATPase_c"/>
    <property type="match status" value="1"/>
</dbReference>
<keyword evidence="7" id="KW-1133">Transmembrane helix</keyword>